<dbReference type="AlphaFoldDB" id="A0A0K9F4Z6"/>
<sequence>MKGKQSYIMPVIAAALGFFMALLDTTVVNVSLPKITAYYETTIDQISWVIDSYNIAFGVVLLTAVRFADQFGRKKIFQIGLILFVVASVLCGISQSIELLILFRAIQGLAAAMIVPVCIPLVLVHTPPEKVGVVTALFGIMAGISTALGPTIGGVISENFSWQWIFYINLPIGILAVSLIHSFVHESYDPTASKKIDWMGMITISISLFALIYGLLQVKEFGWSSPLVLSCLIGSVIGLLLFVKIESKNKDPMLPVQLFKNYQFACGNIALLCLGIGMMCVYFLMAFYLTTVNGISQIQAGLILSSSSIATMLITPIAAKANKWGTLWFGVIGYVLFSIGTYLLGFISPDQSVWAIVGVLMIVGLGSGLIFSPLSIALILQVPEEKAGIASGLFQVSRVIGAAVGVAILVVMLQHMMQNEMKTAKNEMIEKVEISKLSDNTKEKLKLQFEKNKNELTENKSSLQDVLHKLTDEEEKVLKSSPDIAHAEINKRFAIERKEIINIYPALEKIIKDHISLAFKAVFRFGAIVMLVGAVFAYLNGINARRMKKYIRKRNFEVAMKR</sequence>
<feature type="transmembrane region" description="Helical" evidence="8">
    <location>
        <begin position="76"/>
        <end position="95"/>
    </location>
</feature>
<feature type="transmembrane region" description="Helical" evidence="8">
    <location>
        <begin position="327"/>
        <end position="347"/>
    </location>
</feature>
<accession>A0A0K9F4Z6</accession>
<dbReference type="EMBL" id="LFXJ01000010">
    <property type="protein sequence ID" value="KMY29243.1"/>
    <property type="molecule type" value="Genomic_DNA"/>
</dbReference>
<feature type="coiled-coil region" evidence="7">
    <location>
        <begin position="446"/>
        <end position="473"/>
    </location>
</feature>
<evidence type="ECO:0000256" key="3">
    <source>
        <dbReference type="ARBA" id="ARBA00022475"/>
    </source>
</evidence>
<dbReference type="InterPro" id="IPR004638">
    <property type="entry name" value="EmrB-like"/>
</dbReference>
<dbReference type="CDD" id="cd17321">
    <property type="entry name" value="MFS_MMR_MDR_like"/>
    <property type="match status" value="1"/>
</dbReference>
<dbReference type="PROSITE" id="PS00216">
    <property type="entry name" value="SUGAR_TRANSPORT_1"/>
    <property type="match status" value="1"/>
</dbReference>
<dbReference type="InterPro" id="IPR005829">
    <property type="entry name" value="Sugar_transporter_CS"/>
</dbReference>
<proteinExistence type="predicted"/>
<feature type="transmembrane region" description="Helical" evidence="8">
    <location>
        <begin position="392"/>
        <end position="413"/>
    </location>
</feature>
<evidence type="ECO:0000313" key="11">
    <source>
        <dbReference type="Proteomes" id="UP000037326"/>
    </source>
</evidence>
<feature type="transmembrane region" description="Helical" evidence="8">
    <location>
        <begin position="196"/>
        <end position="216"/>
    </location>
</feature>
<dbReference type="PANTHER" id="PTHR42718">
    <property type="entry name" value="MAJOR FACILITATOR SUPERFAMILY MULTIDRUG TRANSPORTER MFSC"/>
    <property type="match status" value="1"/>
</dbReference>
<dbReference type="PANTHER" id="PTHR42718:SF46">
    <property type="entry name" value="BLR6921 PROTEIN"/>
    <property type="match status" value="1"/>
</dbReference>
<reference evidence="11" key="1">
    <citation type="submission" date="2015-07" db="EMBL/GenBank/DDBJ databases">
        <authorList>
            <consortium name="Consortium for Microbial Forensics and Genomics (microFORGE)"/>
            <person name="Knight B.M."/>
            <person name="Roberts D.P."/>
            <person name="Lin D."/>
            <person name="Hari K."/>
            <person name="Fletcher J."/>
            <person name="Melcher U."/>
            <person name="Blagden T."/>
            <person name="Winegar R.A."/>
        </authorList>
    </citation>
    <scope>NUCLEOTIDE SEQUENCE [LARGE SCALE GENOMIC DNA]</scope>
    <source>
        <strain evidence="11">DSM 23493</strain>
    </source>
</reference>
<name>A0A0K9F4Z6_9BACI</name>
<evidence type="ECO:0000256" key="8">
    <source>
        <dbReference type="SAM" id="Phobius"/>
    </source>
</evidence>
<feature type="transmembrane region" description="Helical" evidence="8">
    <location>
        <begin position="522"/>
        <end position="544"/>
    </location>
</feature>
<dbReference type="PRINTS" id="PR01036">
    <property type="entry name" value="TCRTETB"/>
</dbReference>
<feature type="domain" description="Major facilitator superfamily (MFS) profile" evidence="9">
    <location>
        <begin position="10"/>
        <end position="545"/>
    </location>
</feature>
<keyword evidence="3" id="KW-1003">Cell membrane</keyword>
<dbReference type="SUPFAM" id="SSF103473">
    <property type="entry name" value="MFS general substrate transporter"/>
    <property type="match status" value="2"/>
</dbReference>
<dbReference type="GeneID" id="96600345"/>
<evidence type="ECO:0000256" key="1">
    <source>
        <dbReference type="ARBA" id="ARBA00004651"/>
    </source>
</evidence>
<feature type="transmembrane region" description="Helical" evidence="8">
    <location>
        <begin position="264"/>
        <end position="289"/>
    </location>
</feature>
<feature type="transmembrane region" description="Helical" evidence="8">
    <location>
        <begin position="353"/>
        <end position="380"/>
    </location>
</feature>
<dbReference type="InterPro" id="IPR036259">
    <property type="entry name" value="MFS_trans_sf"/>
</dbReference>
<dbReference type="PROSITE" id="PS50850">
    <property type="entry name" value="MFS"/>
    <property type="match status" value="1"/>
</dbReference>
<evidence type="ECO:0000256" key="6">
    <source>
        <dbReference type="ARBA" id="ARBA00023136"/>
    </source>
</evidence>
<evidence type="ECO:0000256" key="4">
    <source>
        <dbReference type="ARBA" id="ARBA00022692"/>
    </source>
</evidence>
<evidence type="ECO:0000256" key="5">
    <source>
        <dbReference type="ARBA" id="ARBA00022989"/>
    </source>
</evidence>
<keyword evidence="2" id="KW-0813">Transport</keyword>
<feature type="transmembrane region" description="Helical" evidence="8">
    <location>
        <begin position="7"/>
        <end position="26"/>
    </location>
</feature>
<evidence type="ECO:0000256" key="2">
    <source>
        <dbReference type="ARBA" id="ARBA00022448"/>
    </source>
</evidence>
<dbReference type="RefSeq" id="WP_049668148.1">
    <property type="nucleotide sequence ID" value="NZ_LFXJ01000010.1"/>
</dbReference>
<feature type="transmembrane region" description="Helical" evidence="8">
    <location>
        <begin position="46"/>
        <end position="64"/>
    </location>
</feature>
<evidence type="ECO:0000256" key="7">
    <source>
        <dbReference type="SAM" id="Coils"/>
    </source>
</evidence>
<keyword evidence="7" id="KW-0175">Coiled coil</keyword>
<comment type="subcellular location">
    <subcellularLocation>
        <location evidence="1">Cell membrane</location>
        <topology evidence="1">Multi-pass membrane protein</topology>
    </subcellularLocation>
</comment>
<dbReference type="OrthoDB" id="102502at2"/>
<feature type="transmembrane region" description="Helical" evidence="8">
    <location>
        <begin position="164"/>
        <end position="184"/>
    </location>
</feature>
<dbReference type="InterPro" id="IPR011701">
    <property type="entry name" value="MFS"/>
</dbReference>
<feature type="transmembrane region" description="Helical" evidence="8">
    <location>
        <begin position="295"/>
        <end position="315"/>
    </location>
</feature>
<dbReference type="PATRIC" id="fig|582475.4.peg.2912"/>
<dbReference type="GO" id="GO:0022857">
    <property type="term" value="F:transmembrane transporter activity"/>
    <property type="evidence" value="ECO:0007669"/>
    <property type="project" value="InterPro"/>
</dbReference>
<comment type="caution">
    <text evidence="10">The sequence shown here is derived from an EMBL/GenBank/DDBJ whole genome shotgun (WGS) entry which is preliminary data.</text>
</comment>
<gene>
    <name evidence="10" type="ORF">ACZ11_19230</name>
</gene>
<protein>
    <recommendedName>
        <fullName evidence="9">Major facilitator superfamily (MFS) profile domain-containing protein</fullName>
    </recommendedName>
</protein>
<feature type="transmembrane region" description="Helical" evidence="8">
    <location>
        <begin position="222"/>
        <end position="243"/>
    </location>
</feature>
<dbReference type="GO" id="GO:0005886">
    <property type="term" value="C:plasma membrane"/>
    <property type="evidence" value="ECO:0007669"/>
    <property type="project" value="UniProtKB-SubCell"/>
</dbReference>
<evidence type="ECO:0000259" key="9">
    <source>
        <dbReference type="PROSITE" id="PS50850"/>
    </source>
</evidence>
<dbReference type="NCBIfam" id="TIGR00711">
    <property type="entry name" value="efflux_EmrB"/>
    <property type="match status" value="1"/>
</dbReference>
<dbReference type="Gene3D" id="1.20.1720.10">
    <property type="entry name" value="Multidrug resistance protein D"/>
    <property type="match status" value="1"/>
</dbReference>
<dbReference type="Proteomes" id="UP000037326">
    <property type="component" value="Unassembled WGS sequence"/>
</dbReference>
<keyword evidence="4 8" id="KW-0812">Transmembrane</keyword>
<evidence type="ECO:0000313" key="10">
    <source>
        <dbReference type="EMBL" id="KMY29243.1"/>
    </source>
</evidence>
<feature type="transmembrane region" description="Helical" evidence="8">
    <location>
        <begin position="101"/>
        <end position="124"/>
    </location>
</feature>
<keyword evidence="5 8" id="KW-1133">Transmembrane helix</keyword>
<keyword evidence="6 8" id="KW-0472">Membrane</keyword>
<dbReference type="Pfam" id="PF07690">
    <property type="entry name" value="MFS_1"/>
    <property type="match status" value="1"/>
</dbReference>
<feature type="transmembrane region" description="Helical" evidence="8">
    <location>
        <begin position="131"/>
        <end position="152"/>
    </location>
</feature>
<organism evidence="10 11">
    <name type="scientific">Lysinibacillus xylanilyticus</name>
    <dbReference type="NCBI Taxonomy" id="582475"/>
    <lineage>
        <taxon>Bacteria</taxon>
        <taxon>Bacillati</taxon>
        <taxon>Bacillota</taxon>
        <taxon>Bacilli</taxon>
        <taxon>Bacillales</taxon>
        <taxon>Bacillaceae</taxon>
        <taxon>Lysinibacillus</taxon>
    </lineage>
</organism>
<dbReference type="InterPro" id="IPR020846">
    <property type="entry name" value="MFS_dom"/>
</dbReference>
<dbReference type="Gene3D" id="1.20.1250.20">
    <property type="entry name" value="MFS general substrate transporter like domains"/>
    <property type="match status" value="1"/>
</dbReference>